<proteinExistence type="predicted"/>
<protein>
    <submittedName>
        <fullName evidence="2">Uncharacterized protein</fullName>
    </submittedName>
</protein>
<gene>
    <name evidence="2" type="ORF">KC01_LOCUS5798</name>
</gene>
<dbReference type="Proteomes" id="UP001497482">
    <property type="component" value="Chromosome 11"/>
</dbReference>
<feature type="compositionally biased region" description="Polar residues" evidence="1">
    <location>
        <begin position="46"/>
        <end position="58"/>
    </location>
</feature>
<accession>A0AAV2JFD8</accession>
<dbReference type="EMBL" id="OZ035833">
    <property type="protein sequence ID" value="CAL1574014.1"/>
    <property type="molecule type" value="Genomic_DNA"/>
</dbReference>
<evidence type="ECO:0000256" key="1">
    <source>
        <dbReference type="SAM" id="MobiDB-lite"/>
    </source>
</evidence>
<feature type="compositionally biased region" description="Polar residues" evidence="1">
    <location>
        <begin position="85"/>
        <end position="96"/>
    </location>
</feature>
<name>A0AAV2JFD8_KNICA</name>
<organism evidence="2 3">
    <name type="scientific">Knipowitschia caucasica</name>
    <name type="common">Caucasian dwarf goby</name>
    <name type="synonym">Pomatoschistus caucasicus</name>
    <dbReference type="NCBI Taxonomy" id="637954"/>
    <lineage>
        <taxon>Eukaryota</taxon>
        <taxon>Metazoa</taxon>
        <taxon>Chordata</taxon>
        <taxon>Craniata</taxon>
        <taxon>Vertebrata</taxon>
        <taxon>Euteleostomi</taxon>
        <taxon>Actinopterygii</taxon>
        <taxon>Neopterygii</taxon>
        <taxon>Teleostei</taxon>
        <taxon>Neoteleostei</taxon>
        <taxon>Acanthomorphata</taxon>
        <taxon>Gobiaria</taxon>
        <taxon>Gobiiformes</taxon>
        <taxon>Gobioidei</taxon>
        <taxon>Gobiidae</taxon>
        <taxon>Gobiinae</taxon>
        <taxon>Knipowitschia</taxon>
    </lineage>
</organism>
<keyword evidence="3" id="KW-1185">Reference proteome</keyword>
<feature type="region of interest" description="Disordered" evidence="1">
    <location>
        <begin position="46"/>
        <end position="96"/>
    </location>
</feature>
<evidence type="ECO:0000313" key="3">
    <source>
        <dbReference type="Proteomes" id="UP001497482"/>
    </source>
</evidence>
<reference evidence="2 3" key="1">
    <citation type="submission" date="2024-04" db="EMBL/GenBank/DDBJ databases">
        <authorList>
            <person name="Waldvogel A.-M."/>
            <person name="Schoenle A."/>
        </authorList>
    </citation>
    <scope>NUCLEOTIDE SEQUENCE [LARGE SCALE GENOMIC DNA]</scope>
</reference>
<dbReference type="AlphaFoldDB" id="A0AAV2JFD8"/>
<sequence length="96" mass="10447">MWDFRATMNASSPQCSSCLSRLLSDSDEPVVGVSRGPSQLHKFTAESLTRDPTTTGGSWTLPREPCRQLGTSPHRRDATTTTTTAPGQGYSQVLYL</sequence>
<evidence type="ECO:0000313" key="2">
    <source>
        <dbReference type="EMBL" id="CAL1574014.1"/>
    </source>
</evidence>